<organism evidence="1 2">
    <name type="scientific">Rotaria magnacalcarata</name>
    <dbReference type="NCBI Taxonomy" id="392030"/>
    <lineage>
        <taxon>Eukaryota</taxon>
        <taxon>Metazoa</taxon>
        <taxon>Spiralia</taxon>
        <taxon>Gnathifera</taxon>
        <taxon>Rotifera</taxon>
        <taxon>Eurotatoria</taxon>
        <taxon>Bdelloidea</taxon>
        <taxon>Philodinida</taxon>
        <taxon>Philodinidae</taxon>
        <taxon>Rotaria</taxon>
    </lineage>
</organism>
<dbReference type="Proteomes" id="UP000676336">
    <property type="component" value="Unassembled WGS sequence"/>
</dbReference>
<dbReference type="EMBL" id="CAJOBI010317658">
    <property type="protein sequence ID" value="CAF5179676.1"/>
    <property type="molecule type" value="Genomic_DNA"/>
</dbReference>
<evidence type="ECO:0000313" key="1">
    <source>
        <dbReference type="EMBL" id="CAF5179676.1"/>
    </source>
</evidence>
<dbReference type="Pfam" id="PF05960">
    <property type="entry name" value="DUF885"/>
    <property type="match status" value="1"/>
</dbReference>
<dbReference type="PANTHER" id="PTHR33361">
    <property type="entry name" value="GLR0591 PROTEIN"/>
    <property type="match status" value="1"/>
</dbReference>
<name>A0A8S3HBA7_9BILA</name>
<dbReference type="InterPro" id="IPR010281">
    <property type="entry name" value="DUF885"/>
</dbReference>
<dbReference type="PANTHER" id="PTHR33361:SF2">
    <property type="entry name" value="DUF885 DOMAIN-CONTAINING PROTEIN"/>
    <property type="match status" value="1"/>
</dbReference>
<dbReference type="AlphaFoldDB" id="A0A8S3HBA7"/>
<comment type="caution">
    <text evidence="1">The sequence shown here is derived from an EMBL/GenBank/DDBJ whole genome shotgun (WGS) entry which is preliminary data.</text>
</comment>
<evidence type="ECO:0008006" key="3">
    <source>
        <dbReference type="Google" id="ProtNLM"/>
    </source>
</evidence>
<proteinExistence type="predicted"/>
<accession>A0A8S3HBA7</accession>
<gene>
    <name evidence="1" type="ORF">SMN809_LOCUS68565</name>
</gene>
<reference evidence="1" key="1">
    <citation type="submission" date="2021-02" db="EMBL/GenBank/DDBJ databases">
        <authorList>
            <person name="Nowell W R."/>
        </authorList>
    </citation>
    <scope>NUCLEOTIDE SEQUENCE</scope>
</reference>
<sequence length="133" mass="15430">ILKEKQIENWHDFRASINKLEHNVDQIYENDEESRGKIIADYSQLIDNIDNEMHRYFSPACRPTTKCTVERIPKFKEATSPGAYYFPASLDGKTPGTFFANLRNIGEVIKFKMATLAYHEAVPGHHFQVKFHI</sequence>
<feature type="non-terminal residue" evidence="1">
    <location>
        <position position="1"/>
    </location>
</feature>
<protein>
    <recommendedName>
        <fullName evidence="3">DUF885 domain-containing protein</fullName>
    </recommendedName>
</protein>
<evidence type="ECO:0000313" key="2">
    <source>
        <dbReference type="Proteomes" id="UP000676336"/>
    </source>
</evidence>